<organism evidence="1 2">
    <name type="scientific">Entomophthora muscae</name>
    <dbReference type="NCBI Taxonomy" id="34485"/>
    <lineage>
        <taxon>Eukaryota</taxon>
        <taxon>Fungi</taxon>
        <taxon>Fungi incertae sedis</taxon>
        <taxon>Zoopagomycota</taxon>
        <taxon>Entomophthoromycotina</taxon>
        <taxon>Entomophthoromycetes</taxon>
        <taxon>Entomophthorales</taxon>
        <taxon>Entomophthoraceae</taxon>
        <taxon>Entomophthora</taxon>
    </lineage>
</organism>
<dbReference type="EMBL" id="QTSX02003059">
    <property type="protein sequence ID" value="KAJ9072068.1"/>
    <property type="molecule type" value="Genomic_DNA"/>
</dbReference>
<reference evidence="1" key="1">
    <citation type="submission" date="2022-04" db="EMBL/GenBank/DDBJ databases">
        <title>Genome of the entomopathogenic fungus Entomophthora muscae.</title>
        <authorList>
            <person name="Elya C."/>
            <person name="Lovett B.R."/>
            <person name="Lee E."/>
            <person name="Macias A.M."/>
            <person name="Hajek A.E."/>
            <person name="De Bivort B.L."/>
            <person name="Kasson M.T."/>
            <person name="De Fine Licht H.H."/>
            <person name="Stajich J.E."/>
        </authorList>
    </citation>
    <scope>NUCLEOTIDE SEQUENCE</scope>
    <source>
        <strain evidence="1">Berkeley</strain>
    </source>
</reference>
<dbReference type="Proteomes" id="UP001165960">
    <property type="component" value="Unassembled WGS sequence"/>
</dbReference>
<gene>
    <name evidence="1" type="ORF">DSO57_1031012</name>
</gene>
<keyword evidence="2" id="KW-1185">Reference proteome</keyword>
<name>A0ACC2TBK1_9FUNG</name>
<sequence>MKLINLSCLLFALVAASPLDIGKQLTTTSPKKVSPPVLSKLDPTSKAELEKNLQAKLNHSNQLDNIPMKKSETQEGIKDTATAVAKDKTDVDGTNMPVALP</sequence>
<proteinExistence type="predicted"/>
<evidence type="ECO:0000313" key="1">
    <source>
        <dbReference type="EMBL" id="KAJ9072068.1"/>
    </source>
</evidence>
<accession>A0ACC2TBK1</accession>
<evidence type="ECO:0000313" key="2">
    <source>
        <dbReference type="Proteomes" id="UP001165960"/>
    </source>
</evidence>
<comment type="caution">
    <text evidence="1">The sequence shown here is derived from an EMBL/GenBank/DDBJ whole genome shotgun (WGS) entry which is preliminary data.</text>
</comment>
<protein>
    <submittedName>
        <fullName evidence="1">Uncharacterized protein</fullName>
    </submittedName>
</protein>